<evidence type="ECO:0000313" key="3">
    <source>
        <dbReference type="Proteomes" id="UP001437256"/>
    </source>
</evidence>
<name>A0ABR3A2G2_9AGAR</name>
<protein>
    <recommendedName>
        <fullName evidence="4">F-box domain-containing protein</fullName>
    </recommendedName>
</protein>
<evidence type="ECO:0000256" key="1">
    <source>
        <dbReference type="SAM" id="SignalP"/>
    </source>
</evidence>
<dbReference type="EMBL" id="JBBXMP010000020">
    <property type="protein sequence ID" value="KAL0068160.1"/>
    <property type="molecule type" value="Genomic_DNA"/>
</dbReference>
<organism evidence="2 3">
    <name type="scientific">Marasmius tenuissimus</name>
    <dbReference type="NCBI Taxonomy" id="585030"/>
    <lineage>
        <taxon>Eukaryota</taxon>
        <taxon>Fungi</taxon>
        <taxon>Dikarya</taxon>
        <taxon>Basidiomycota</taxon>
        <taxon>Agaricomycotina</taxon>
        <taxon>Agaricomycetes</taxon>
        <taxon>Agaricomycetidae</taxon>
        <taxon>Agaricales</taxon>
        <taxon>Marasmiineae</taxon>
        <taxon>Marasmiaceae</taxon>
        <taxon>Marasmius</taxon>
    </lineage>
</organism>
<accession>A0ABR3A2G2</accession>
<sequence length="504" mass="57119">MNRLPTEILSLVFFIILDMNLRAWIDSGSGHGRFETNVTPLVLGTVCLRWRRIIHGNERYWNNILITFGYPVHGSLATKMSGLTEFYLRKSGTKPLSISVLSESCLPASRRWETNRVDEHIPALISLFKHHLRWESVHFHLPINSIPYIPPTLPMLRRCHLSFNPALITLKPWPLHGRFPVVWSQLTDLRLTNVGTLLMEQISDFGSLTRLTIDLGLNASCTAPSISTILRMLQRCSRTLVYLRLQTQFIGSEQVNSHTVITMDGLEEAELDVHYIDLLQYLKLPRLVTFTSNFAFEPSPLATLSSFIHDSNPPIRCLVLLEADMDLEDLITVLNNLPTLTTLGLLNSGPQSNPFDGSLLHRLSLSHCRSCEDILLPNLTDVELGFDYDLVDPEDEDFLIDGLALVEMLSSRFYLDRNPETHPPCSSRCSSTDYRCRAKPLKRLSLNGLDHGQHLDEEVHDVLGRMKHDGLDLLTSWTDGDLLVSESALLTLRQIVVDMVDRNV</sequence>
<evidence type="ECO:0008006" key="4">
    <source>
        <dbReference type="Google" id="ProtNLM"/>
    </source>
</evidence>
<reference evidence="2 3" key="1">
    <citation type="submission" date="2024-05" db="EMBL/GenBank/DDBJ databases">
        <title>A draft genome resource for the thread blight pathogen Marasmius tenuissimus strain MS-2.</title>
        <authorList>
            <person name="Yulfo-Soto G.E."/>
            <person name="Baruah I.K."/>
            <person name="Amoako-Attah I."/>
            <person name="Bukari Y."/>
            <person name="Meinhardt L.W."/>
            <person name="Bailey B.A."/>
            <person name="Cohen S.P."/>
        </authorList>
    </citation>
    <scope>NUCLEOTIDE SEQUENCE [LARGE SCALE GENOMIC DNA]</scope>
    <source>
        <strain evidence="2 3">MS-2</strain>
    </source>
</reference>
<dbReference type="Proteomes" id="UP001437256">
    <property type="component" value="Unassembled WGS sequence"/>
</dbReference>
<feature type="chain" id="PRO_5046933177" description="F-box domain-containing protein" evidence="1">
    <location>
        <begin position="24"/>
        <end position="504"/>
    </location>
</feature>
<keyword evidence="1" id="KW-0732">Signal</keyword>
<keyword evidence="3" id="KW-1185">Reference proteome</keyword>
<comment type="caution">
    <text evidence="2">The sequence shown here is derived from an EMBL/GenBank/DDBJ whole genome shotgun (WGS) entry which is preliminary data.</text>
</comment>
<evidence type="ECO:0000313" key="2">
    <source>
        <dbReference type="EMBL" id="KAL0068160.1"/>
    </source>
</evidence>
<dbReference type="SUPFAM" id="SSF52047">
    <property type="entry name" value="RNI-like"/>
    <property type="match status" value="1"/>
</dbReference>
<feature type="signal peptide" evidence="1">
    <location>
        <begin position="1"/>
        <end position="23"/>
    </location>
</feature>
<proteinExistence type="predicted"/>
<gene>
    <name evidence="2" type="ORF">AAF712_004820</name>
</gene>